<dbReference type="AlphaFoldDB" id="A0AA40EQY2"/>
<proteinExistence type="predicted"/>
<dbReference type="EMBL" id="JAUKUD010000005">
    <property type="protein sequence ID" value="KAK0743869.1"/>
    <property type="molecule type" value="Genomic_DNA"/>
</dbReference>
<dbReference type="InterPro" id="IPR010730">
    <property type="entry name" value="HET"/>
</dbReference>
<comment type="caution">
    <text evidence="2">The sequence shown here is derived from an EMBL/GenBank/DDBJ whole genome shotgun (WGS) entry which is preliminary data.</text>
</comment>
<keyword evidence="3" id="KW-1185">Reference proteome</keyword>
<reference evidence="2" key="1">
    <citation type="submission" date="2023-06" db="EMBL/GenBank/DDBJ databases">
        <title>Genome-scale phylogeny and comparative genomics of the fungal order Sordariales.</title>
        <authorList>
            <consortium name="Lawrence Berkeley National Laboratory"/>
            <person name="Hensen N."/>
            <person name="Bonometti L."/>
            <person name="Westerberg I."/>
            <person name="Brannstrom I.O."/>
            <person name="Guillou S."/>
            <person name="Cros-Aarteil S."/>
            <person name="Calhoun S."/>
            <person name="Haridas S."/>
            <person name="Kuo A."/>
            <person name="Mondo S."/>
            <person name="Pangilinan J."/>
            <person name="Riley R."/>
            <person name="LaButti K."/>
            <person name="Andreopoulos B."/>
            <person name="Lipzen A."/>
            <person name="Chen C."/>
            <person name="Yanf M."/>
            <person name="Daum C."/>
            <person name="Ng V."/>
            <person name="Clum A."/>
            <person name="Steindorff A."/>
            <person name="Ohm R."/>
            <person name="Martin F."/>
            <person name="Silar P."/>
            <person name="Natvig D."/>
            <person name="Lalanne C."/>
            <person name="Gautier V."/>
            <person name="Ament-velasquez S.L."/>
            <person name="Kruys A."/>
            <person name="Hutchinson M.I."/>
            <person name="Powell A.J."/>
            <person name="Barry K."/>
            <person name="Miller A.N."/>
            <person name="Grigoriev I.V."/>
            <person name="Debuchy R."/>
            <person name="Gladieux P."/>
            <person name="Thoren M.H."/>
            <person name="Johannesson H."/>
        </authorList>
    </citation>
    <scope>NUCLEOTIDE SEQUENCE</scope>
    <source>
        <strain evidence="2">SMH3187-1</strain>
    </source>
</reference>
<accession>A0AA40EQY2</accession>
<evidence type="ECO:0000313" key="3">
    <source>
        <dbReference type="Proteomes" id="UP001172155"/>
    </source>
</evidence>
<gene>
    <name evidence="2" type="ORF">B0T18DRAFT_192359</name>
</gene>
<evidence type="ECO:0000259" key="1">
    <source>
        <dbReference type="Pfam" id="PF06985"/>
    </source>
</evidence>
<dbReference type="PANTHER" id="PTHR33112">
    <property type="entry name" value="DOMAIN PROTEIN, PUTATIVE-RELATED"/>
    <property type="match status" value="1"/>
</dbReference>
<dbReference type="Proteomes" id="UP001172155">
    <property type="component" value="Unassembled WGS sequence"/>
</dbReference>
<name>A0AA40EQY2_9PEZI</name>
<dbReference type="PANTHER" id="PTHR33112:SF16">
    <property type="entry name" value="HETEROKARYON INCOMPATIBILITY DOMAIN-CONTAINING PROTEIN"/>
    <property type="match status" value="1"/>
</dbReference>
<evidence type="ECO:0000313" key="2">
    <source>
        <dbReference type="EMBL" id="KAK0743869.1"/>
    </source>
</evidence>
<sequence length="806" mass="91767">MDVLIANNDDAASTNEWSFGLKPEDIVLSRYQPNVLETNQPRAVRAHRRHLKEKKEQQHRFLWLPRHHLDADLNDSNTPLSSDSEDETPRRDRLICRTFDDASNRWGESGEKANLSFVAQHQKLERTHPDISPHSCSYCRHVSVDLRRQRAYQFDPADERRPKGWRVQPSRTGFTHGEALAAANHGCPFFSFVVRILRLPGFNIGIDDSLEVTVTGMVQGVATLGFSLQRRDQKTTTQRHNPTQSLTLYTVPGTKPLHGTIGCYLPPNLLPNSELSFCRARSWLEACDNGNGNCTSHAVTRPYMPKRVLEIDSASLTLRIRLLTHAPVAPYAALSYCWGGDQMAKTVRSRIPGYEKDIPLQLLPRTIYDALVVTQGIGLRYLWVDAMCIIQDDGDDTAEQIGQMYAVYRSAYVTISAATAATSKEGFLQPRTDFRPFTLSARLDDNVFGYVVASPEPKSALRRGNGIDHPLFTRGWTYQEHQLSPRILIYGTYGVIYWCAESTHRDGGNERPYWQEQNEHATLLFYQAQLGTSGTAIEHPRSWGDRVENYTQRSLTVESDKLPAIAAVAEQYAELAPVTDYLAGMWREDLLLQCLWRSWDPEKARHPKEYRAPSWSWAALDGGIYPWTPPEGDAKSVPQISCELIHAETTLCSSKMLFGNVSGGLMRVRAKMRRVLWFNYNEYRDGRYQALNLRHGRDPEASDDELALLWQMGGGDPRLNLSIDVRRDWPANEEIVVWSMEVYSSSDGGDSFESEGLLLQKTTEERSAGADIFKRVGRITARRQEYMREPDWFNQREAEWRMASIF</sequence>
<organism evidence="2 3">
    <name type="scientific">Schizothecium vesticola</name>
    <dbReference type="NCBI Taxonomy" id="314040"/>
    <lineage>
        <taxon>Eukaryota</taxon>
        <taxon>Fungi</taxon>
        <taxon>Dikarya</taxon>
        <taxon>Ascomycota</taxon>
        <taxon>Pezizomycotina</taxon>
        <taxon>Sordariomycetes</taxon>
        <taxon>Sordariomycetidae</taxon>
        <taxon>Sordariales</taxon>
        <taxon>Schizotheciaceae</taxon>
        <taxon>Schizothecium</taxon>
    </lineage>
</organism>
<protein>
    <submittedName>
        <fullName evidence="2">Heterokaryon incompatibility protein-domain-containing protein</fullName>
    </submittedName>
</protein>
<feature type="domain" description="Heterokaryon incompatibility" evidence="1">
    <location>
        <begin position="331"/>
        <end position="480"/>
    </location>
</feature>
<dbReference type="Pfam" id="PF06985">
    <property type="entry name" value="HET"/>
    <property type="match status" value="1"/>
</dbReference>